<keyword evidence="5" id="KW-1185">Reference proteome</keyword>
<name>A0ABW1IQF0_9BACL</name>
<dbReference type="Gene3D" id="2.60.120.200">
    <property type="match status" value="1"/>
</dbReference>
<dbReference type="InterPro" id="IPR010982">
    <property type="entry name" value="Lambda_DNA-bd_dom_sf"/>
</dbReference>
<dbReference type="Proteomes" id="UP001596250">
    <property type="component" value="Unassembled WGS sequence"/>
</dbReference>
<dbReference type="EMBL" id="JBHSQV010000159">
    <property type="protein sequence ID" value="MFC5987332.1"/>
    <property type="molecule type" value="Genomic_DNA"/>
</dbReference>
<dbReference type="InterPro" id="IPR013320">
    <property type="entry name" value="ConA-like_dom_sf"/>
</dbReference>
<dbReference type="Pfam" id="PF01381">
    <property type="entry name" value="HTH_3"/>
    <property type="match status" value="1"/>
</dbReference>
<feature type="domain" description="HTH cro/C1-type" evidence="2">
    <location>
        <begin position="11"/>
        <end position="65"/>
    </location>
</feature>
<dbReference type="PROSITE" id="PS51819">
    <property type="entry name" value="VOC"/>
    <property type="match status" value="1"/>
</dbReference>
<proteinExistence type="predicted"/>
<dbReference type="SMART" id="SM00530">
    <property type="entry name" value="HTH_XRE"/>
    <property type="match status" value="1"/>
</dbReference>
<dbReference type="InterPro" id="IPR029068">
    <property type="entry name" value="Glyas_Bleomycin-R_OHBP_Dase"/>
</dbReference>
<dbReference type="InterPro" id="IPR037523">
    <property type="entry name" value="VOC_core"/>
</dbReference>
<gene>
    <name evidence="4" type="ORF">ACFPXP_13045</name>
</gene>
<dbReference type="Gene3D" id="3.10.180.10">
    <property type="entry name" value="2,3-Dihydroxybiphenyl 1,2-Dioxygenase, domain 1"/>
    <property type="match status" value="1"/>
</dbReference>
<evidence type="ECO:0000256" key="1">
    <source>
        <dbReference type="ARBA" id="ARBA00023125"/>
    </source>
</evidence>
<dbReference type="CDD" id="cd00093">
    <property type="entry name" value="HTH_XRE"/>
    <property type="match status" value="1"/>
</dbReference>
<dbReference type="SUPFAM" id="SSF54593">
    <property type="entry name" value="Glyoxalase/Bleomycin resistance protein/Dihydroxybiphenyl dioxygenase"/>
    <property type="match status" value="1"/>
</dbReference>
<accession>A0ABW1IQF0</accession>
<dbReference type="SUPFAM" id="SSF49899">
    <property type="entry name" value="Concanavalin A-like lectins/glucanases"/>
    <property type="match status" value="1"/>
</dbReference>
<dbReference type="InterPro" id="IPR001387">
    <property type="entry name" value="Cro/C1-type_HTH"/>
</dbReference>
<keyword evidence="1" id="KW-0238">DNA-binding</keyword>
<evidence type="ECO:0000259" key="2">
    <source>
        <dbReference type="PROSITE" id="PS50943"/>
    </source>
</evidence>
<dbReference type="PANTHER" id="PTHR46558">
    <property type="entry name" value="TRACRIPTIONAL REGULATORY PROTEIN-RELATED-RELATED"/>
    <property type="match status" value="1"/>
</dbReference>
<dbReference type="Pfam" id="PF13385">
    <property type="entry name" value="Laminin_G_3"/>
    <property type="match status" value="1"/>
</dbReference>
<dbReference type="Gene3D" id="1.10.260.40">
    <property type="entry name" value="lambda repressor-like DNA-binding domains"/>
    <property type="match status" value="1"/>
</dbReference>
<dbReference type="InterPro" id="IPR004360">
    <property type="entry name" value="Glyas_Fos-R_dOase_dom"/>
</dbReference>
<organism evidence="4 5">
    <name type="scientific">Marinicrinis lubricantis</name>
    <dbReference type="NCBI Taxonomy" id="2086470"/>
    <lineage>
        <taxon>Bacteria</taxon>
        <taxon>Bacillati</taxon>
        <taxon>Bacillota</taxon>
        <taxon>Bacilli</taxon>
        <taxon>Bacillales</taxon>
        <taxon>Paenibacillaceae</taxon>
    </lineage>
</organism>
<dbReference type="PROSITE" id="PS50943">
    <property type="entry name" value="HTH_CROC1"/>
    <property type="match status" value="1"/>
</dbReference>
<sequence length="420" mass="48141">MSYSKKISEQISRLRRQRGMTQEQLAHRLGVSYQAVSKWENEQSCPEITLLPLLSDVFQVSIDELFGKKGNGDIRKGLIAEYLFEGDAQDSSGKDHHGTVFGAVPCVDRFGNRDSAYSFDGNDDYIVIDPAPPLNPEAFSLSIWCCYDQGAKLEGWNSAIVSQDGHFKNRVFQLSTLDHQMTFHRFLNDPDLYIPSSLQKEYWYHIAVTYSNHLFKLYQNGILIHECQGTLTPCLEEPIFIGRKATDEPYFFFKGKIDDFRIYDRALELDEVNALYVENGWVPAEPVVPAAVTDSAMDAPVLDSVANVQLQFPRKDIKSAAQWYIHHLGFKLHMEHPDEFYMLTLFNGPNLYLHSSLTDHAIKESFPHFVYRTKRPVEQLKAHLIAAGALDVQVRNEGFAHFICFEDPFGKSWMVKREKR</sequence>
<evidence type="ECO:0000259" key="3">
    <source>
        <dbReference type="PROSITE" id="PS51819"/>
    </source>
</evidence>
<dbReference type="PANTHER" id="PTHR46558:SF11">
    <property type="entry name" value="HTH-TYPE TRANSCRIPTIONAL REGULATOR XRE"/>
    <property type="match status" value="1"/>
</dbReference>
<dbReference type="RefSeq" id="WP_379894690.1">
    <property type="nucleotide sequence ID" value="NZ_CBCSCT010000045.1"/>
</dbReference>
<protein>
    <submittedName>
        <fullName evidence="4">LamG-like jellyroll fold domain-containing protein</fullName>
    </submittedName>
</protein>
<reference evidence="5" key="1">
    <citation type="journal article" date="2019" name="Int. J. Syst. Evol. Microbiol.">
        <title>The Global Catalogue of Microorganisms (GCM) 10K type strain sequencing project: providing services to taxonomists for standard genome sequencing and annotation.</title>
        <authorList>
            <consortium name="The Broad Institute Genomics Platform"/>
            <consortium name="The Broad Institute Genome Sequencing Center for Infectious Disease"/>
            <person name="Wu L."/>
            <person name="Ma J."/>
        </authorList>
    </citation>
    <scope>NUCLEOTIDE SEQUENCE [LARGE SCALE GENOMIC DNA]</scope>
    <source>
        <strain evidence="5">CCM 8749</strain>
    </source>
</reference>
<dbReference type="Pfam" id="PF00903">
    <property type="entry name" value="Glyoxalase"/>
    <property type="match status" value="1"/>
</dbReference>
<comment type="caution">
    <text evidence="4">The sequence shown here is derived from an EMBL/GenBank/DDBJ whole genome shotgun (WGS) entry which is preliminary data.</text>
</comment>
<evidence type="ECO:0000313" key="4">
    <source>
        <dbReference type="EMBL" id="MFC5987332.1"/>
    </source>
</evidence>
<evidence type="ECO:0000313" key="5">
    <source>
        <dbReference type="Proteomes" id="UP001596250"/>
    </source>
</evidence>
<dbReference type="SUPFAM" id="SSF47413">
    <property type="entry name" value="lambda repressor-like DNA-binding domains"/>
    <property type="match status" value="1"/>
</dbReference>
<feature type="domain" description="VOC" evidence="3">
    <location>
        <begin position="304"/>
        <end position="418"/>
    </location>
</feature>